<accession>J4UJ65</accession>
<dbReference type="SUPFAM" id="SSF50044">
    <property type="entry name" value="SH3-domain"/>
    <property type="match status" value="1"/>
</dbReference>
<protein>
    <submittedName>
        <fullName evidence="4">Actin filament organization-related protein</fullName>
    </submittedName>
</protein>
<dbReference type="PRINTS" id="PR00452">
    <property type="entry name" value="SH3DOMAIN"/>
</dbReference>
<evidence type="ECO:0000259" key="3">
    <source>
        <dbReference type="PROSITE" id="PS50002"/>
    </source>
</evidence>
<evidence type="ECO:0000313" key="4">
    <source>
        <dbReference type="EMBL" id="EJT51805.1"/>
    </source>
</evidence>
<comment type="caution">
    <text evidence="4">The sequence shown here is derived from an EMBL/GenBank/DDBJ whole genome shotgun (WGS) entry which is preliminary data.</text>
</comment>
<dbReference type="Gene3D" id="2.30.30.40">
    <property type="entry name" value="SH3 Domains"/>
    <property type="match status" value="1"/>
</dbReference>
<dbReference type="PROSITE" id="PS50002">
    <property type="entry name" value="SH3"/>
    <property type="match status" value="1"/>
</dbReference>
<dbReference type="AlphaFoldDB" id="J4UJ65"/>
<dbReference type="VEuPathDB" id="FungiDB:A1Q1_06943"/>
<sequence>MSQQQPGQTLASHLIAQTISSVQLLESLGLIQHADAEVIRSKLPNPYTTFPSLVTAASTGNTDLPKAMNALSVNGTGASPSPSHNEKAMVPALPVRSTPEPQVNRARALWDYQGGEADDLQFRAGDTIIIDEEVNDQWFRGRVEGAPKTGLFPANYVEKIKSEKSSAPTSAVSTYQPPGGVAYGQPPGGPAYQQYAPVPSYQAPAYQAQQPQTVIVQPQEEKKGKFGKMGGQVSIALSKDVNLSQRLLHEIPLLPTSIPLSYNFMLTRKLGNAAVTGAGFGFGSAIAGNIVNASELKVS</sequence>
<dbReference type="CDD" id="cd00174">
    <property type="entry name" value="SH3"/>
    <property type="match status" value="1"/>
</dbReference>
<evidence type="ECO:0000256" key="1">
    <source>
        <dbReference type="ARBA" id="ARBA00022443"/>
    </source>
</evidence>
<proteinExistence type="predicted"/>
<dbReference type="KEGG" id="tasa:A1Q1_06943"/>
<dbReference type="GeneID" id="25990455"/>
<organism evidence="4 5">
    <name type="scientific">Trichosporon asahii var. asahii (strain ATCC 90039 / CBS 2479 / JCM 2466 / KCTC 7840 / NBRC 103889/ NCYC 2677 / UAMH 7654)</name>
    <name type="common">Yeast</name>
    <dbReference type="NCBI Taxonomy" id="1186058"/>
    <lineage>
        <taxon>Eukaryota</taxon>
        <taxon>Fungi</taxon>
        <taxon>Dikarya</taxon>
        <taxon>Basidiomycota</taxon>
        <taxon>Agaricomycotina</taxon>
        <taxon>Tremellomycetes</taxon>
        <taxon>Trichosporonales</taxon>
        <taxon>Trichosporonaceae</taxon>
        <taxon>Trichosporon</taxon>
    </lineage>
</organism>
<feature type="domain" description="SH3" evidence="3">
    <location>
        <begin position="101"/>
        <end position="162"/>
    </location>
</feature>
<evidence type="ECO:0000313" key="5">
    <source>
        <dbReference type="Proteomes" id="UP000002748"/>
    </source>
</evidence>
<dbReference type="SMART" id="SM00326">
    <property type="entry name" value="SH3"/>
    <property type="match status" value="1"/>
</dbReference>
<dbReference type="PANTHER" id="PTHR45929">
    <property type="entry name" value="JAK PATHWAY SIGNAL TRANSDUCTION ADAPTOR MOLECULE"/>
    <property type="match status" value="1"/>
</dbReference>
<name>J4UJ65_TRIAS</name>
<dbReference type="InterPro" id="IPR050670">
    <property type="entry name" value="STAM"/>
</dbReference>
<dbReference type="InterPro" id="IPR036028">
    <property type="entry name" value="SH3-like_dom_sf"/>
</dbReference>
<keyword evidence="1 2" id="KW-0728">SH3 domain</keyword>
<dbReference type="OrthoDB" id="5983572at2759"/>
<evidence type="ECO:0000256" key="2">
    <source>
        <dbReference type="PROSITE-ProRule" id="PRU00192"/>
    </source>
</evidence>
<dbReference type="HOGENOM" id="CLU_064552_0_0_1"/>
<reference evidence="4 5" key="1">
    <citation type="journal article" date="2012" name="Eukaryot. Cell">
        <title>Draft genome sequence of CBS 2479, the standard type strain of Trichosporon asahii.</title>
        <authorList>
            <person name="Yang R.Y."/>
            <person name="Li H.T."/>
            <person name="Zhu H."/>
            <person name="Zhou G.P."/>
            <person name="Wang M."/>
            <person name="Wang L."/>
        </authorList>
    </citation>
    <scope>NUCLEOTIDE SEQUENCE [LARGE SCALE GENOMIC DNA]</scope>
    <source>
        <strain evidence="5">ATCC 90039 / CBS 2479 / JCM 2466 / KCTC 7840 / NCYC 2677 / UAMH 7654</strain>
    </source>
</reference>
<dbReference type="PANTHER" id="PTHR45929:SF7">
    <property type="entry name" value="LAS SEVENTEEN-BINDING PROTEIN 1"/>
    <property type="match status" value="1"/>
</dbReference>
<dbReference type="RefSeq" id="XP_014182667.1">
    <property type="nucleotide sequence ID" value="XM_014327192.1"/>
</dbReference>
<dbReference type="InterPro" id="IPR001452">
    <property type="entry name" value="SH3_domain"/>
</dbReference>
<dbReference type="Pfam" id="PF00018">
    <property type="entry name" value="SH3_1"/>
    <property type="match status" value="1"/>
</dbReference>
<dbReference type="Proteomes" id="UP000002748">
    <property type="component" value="Unassembled WGS sequence"/>
</dbReference>
<dbReference type="EMBL" id="ALBS01000046">
    <property type="protein sequence ID" value="EJT51805.1"/>
    <property type="molecule type" value="Genomic_DNA"/>
</dbReference>
<gene>
    <name evidence="4" type="ORF">A1Q1_06943</name>
</gene>